<dbReference type="PROSITE" id="PS51404">
    <property type="entry name" value="DYP_PEROXIDASE"/>
    <property type="match status" value="1"/>
</dbReference>
<organism evidence="19 20">
    <name type="scientific">Erwinia persicina</name>
    <dbReference type="NCBI Taxonomy" id="55211"/>
    <lineage>
        <taxon>Bacteria</taxon>
        <taxon>Pseudomonadati</taxon>
        <taxon>Pseudomonadota</taxon>
        <taxon>Gammaproteobacteria</taxon>
        <taxon>Enterobacterales</taxon>
        <taxon>Erwiniaceae</taxon>
        <taxon>Erwinia</taxon>
    </lineage>
</organism>
<evidence type="ECO:0000256" key="7">
    <source>
        <dbReference type="ARBA" id="ARBA00023002"/>
    </source>
</evidence>
<evidence type="ECO:0000256" key="14">
    <source>
        <dbReference type="PIRSR" id="PIRSR606313-2"/>
    </source>
</evidence>
<dbReference type="InterPro" id="IPR006311">
    <property type="entry name" value="TAT_signal"/>
</dbReference>
<keyword evidence="21" id="KW-1185">Reference proteome</keyword>
<evidence type="ECO:0000259" key="16">
    <source>
        <dbReference type="Pfam" id="PF04261"/>
    </source>
</evidence>
<dbReference type="GO" id="GO:0020037">
    <property type="term" value="F:heme binding"/>
    <property type="evidence" value="ECO:0007669"/>
    <property type="project" value="InterPro"/>
</dbReference>
<dbReference type="RefSeq" id="WP_118663988.1">
    <property type="nucleotide sequence ID" value="NZ_CP022725.1"/>
</dbReference>
<dbReference type="PANTHER" id="PTHR30521:SF4">
    <property type="entry name" value="DEFERROCHELATASE"/>
    <property type="match status" value="1"/>
</dbReference>
<evidence type="ECO:0000256" key="4">
    <source>
        <dbReference type="ARBA" id="ARBA00022617"/>
    </source>
</evidence>
<reference evidence="19 20" key="1">
    <citation type="journal article" date="2019" name="Sci. Rep.">
        <title>Differences in resource use lead to coexistence of seed-transmitted microbial populations.</title>
        <authorList>
            <person name="Torres-Cortes G."/>
            <person name="Garcia B.J."/>
            <person name="Compant S."/>
            <person name="Rezki S."/>
            <person name="Jones P."/>
            <person name="Preveaux A."/>
            <person name="Briand M."/>
            <person name="Roulet A."/>
            <person name="Bouchez O."/>
            <person name="Jacobson D."/>
            <person name="Barret M."/>
        </authorList>
    </citation>
    <scope>NUCLEOTIDE SEQUENCE [LARGE SCALE GENOMIC DNA]</scope>
    <source>
        <strain evidence="19 20">CFBP13511</strain>
    </source>
</reference>
<comment type="subcellular location">
    <subcellularLocation>
        <location evidence="1">Cell envelope</location>
    </subcellularLocation>
    <subcellularLocation>
        <location evidence="15">Periplasm</location>
    </subcellularLocation>
</comment>
<comment type="caution">
    <text evidence="19">The sequence shown here is derived from an EMBL/GenBank/DDBJ whole genome shotgun (WGS) entry which is preliminary data.</text>
</comment>
<dbReference type="GO" id="GO:0004601">
    <property type="term" value="F:peroxidase activity"/>
    <property type="evidence" value="ECO:0007669"/>
    <property type="project" value="UniProtKB-KW"/>
</dbReference>
<dbReference type="InterPro" id="IPR006313">
    <property type="entry name" value="EfeB/EfeN"/>
</dbReference>
<feature type="binding site" evidence="13">
    <location>
        <begin position="240"/>
        <end position="242"/>
    </location>
    <ligand>
        <name>heme b</name>
        <dbReference type="ChEBI" id="CHEBI:60344"/>
    </ligand>
</feature>
<keyword evidence="5 13" id="KW-0479">Metal-binding</keyword>
<dbReference type="GO" id="GO:0046872">
    <property type="term" value="F:metal ion binding"/>
    <property type="evidence" value="ECO:0007669"/>
    <property type="project" value="UniProtKB-KW"/>
</dbReference>
<comment type="catalytic activity">
    <reaction evidence="12">
        <text>heme b + 2 H(+) = protoporphyrin IX + Fe(2+)</text>
        <dbReference type="Rhea" id="RHEA:22584"/>
        <dbReference type="ChEBI" id="CHEBI:15378"/>
        <dbReference type="ChEBI" id="CHEBI:29033"/>
        <dbReference type="ChEBI" id="CHEBI:57306"/>
        <dbReference type="ChEBI" id="CHEBI:60344"/>
        <dbReference type="EC" id="4.98.1.1"/>
    </reaction>
    <physiologicalReaction direction="left-to-right" evidence="12">
        <dbReference type="Rhea" id="RHEA:22585"/>
    </physiologicalReaction>
</comment>
<evidence type="ECO:0000256" key="11">
    <source>
        <dbReference type="ARBA" id="ARBA00033775"/>
    </source>
</evidence>
<dbReference type="STRING" id="1219360.GCA_001571305_00003"/>
<comment type="cofactor">
    <cofactor evidence="13 15">
        <name>heme b</name>
        <dbReference type="ChEBI" id="CHEBI:60344"/>
    </cofactor>
    <text evidence="13 15">Binds 1 heme b (iron(II)-protoporphyrin IX) group non-covalently per subunit.</text>
</comment>
<dbReference type="PROSITE" id="PS51257">
    <property type="entry name" value="PROKAR_LIPOPROTEIN"/>
    <property type="match status" value="1"/>
</dbReference>
<dbReference type="GO" id="GO:0004325">
    <property type="term" value="F:ferrochelatase activity"/>
    <property type="evidence" value="ECO:0007669"/>
    <property type="project" value="UniProtKB-EC"/>
</dbReference>
<evidence type="ECO:0000256" key="10">
    <source>
        <dbReference type="ARBA" id="ARBA00033771"/>
    </source>
</evidence>
<dbReference type="GO" id="GO:0005829">
    <property type="term" value="C:cytosol"/>
    <property type="evidence" value="ECO:0007669"/>
    <property type="project" value="TreeGrafter"/>
</dbReference>
<evidence type="ECO:0000256" key="2">
    <source>
        <dbReference type="ARBA" id="ARBA00005365"/>
    </source>
</evidence>
<dbReference type="OrthoDB" id="9781066at2"/>
<dbReference type="AlphaFoldDB" id="A0A357SRA5"/>
<keyword evidence="9" id="KW-0456">Lyase</keyword>
<feature type="chain" id="PRO_5023986156" description="Deferrochelatase" evidence="15">
    <location>
        <begin position="38"/>
        <end position="427"/>
    </location>
</feature>
<dbReference type="GO" id="GO:0030313">
    <property type="term" value="C:cell envelope"/>
    <property type="evidence" value="ECO:0007669"/>
    <property type="project" value="UniProtKB-SubCell"/>
</dbReference>
<dbReference type="InterPro" id="IPR011008">
    <property type="entry name" value="Dimeric_a/b-barrel"/>
</dbReference>
<feature type="signal peptide" evidence="15">
    <location>
        <begin position="1"/>
        <end position="37"/>
    </location>
</feature>
<comment type="similarity">
    <text evidence="2">Belongs to the DyP-type peroxidase family. EfeB subfamily.</text>
</comment>
<evidence type="ECO:0000256" key="9">
    <source>
        <dbReference type="ARBA" id="ARBA00023239"/>
    </source>
</evidence>
<dbReference type="EMBL" id="JACYNN010000013">
    <property type="protein sequence ID" value="MBD8107955.1"/>
    <property type="molecule type" value="Genomic_DNA"/>
</dbReference>
<evidence type="ECO:0000313" key="21">
    <source>
        <dbReference type="Proteomes" id="UP000661012"/>
    </source>
</evidence>
<evidence type="ECO:0000313" key="18">
    <source>
        <dbReference type="EMBL" id="MBD8107955.1"/>
    </source>
</evidence>
<evidence type="ECO:0000256" key="1">
    <source>
        <dbReference type="ARBA" id="ARBA00004196"/>
    </source>
</evidence>
<evidence type="ECO:0000256" key="6">
    <source>
        <dbReference type="ARBA" id="ARBA00022729"/>
    </source>
</evidence>
<dbReference type="InterPro" id="IPR048327">
    <property type="entry name" value="Dyp_perox_N"/>
</dbReference>
<dbReference type="GO" id="GO:0033212">
    <property type="term" value="P:iron import into cell"/>
    <property type="evidence" value="ECO:0007669"/>
    <property type="project" value="InterPro"/>
</dbReference>
<evidence type="ECO:0000259" key="17">
    <source>
        <dbReference type="Pfam" id="PF20628"/>
    </source>
</evidence>
<feature type="domain" description="Dyp-type peroxidase N-terminal" evidence="16">
    <location>
        <begin position="65"/>
        <end position="217"/>
    </location>
</feature>
<keyword evidence="8 13" id="KW-0408">Iron</keyword>
<dbReference type="InterPro" id="IPR048328">
    <property type="entry name" value="Dyp_perox_C"/>
</dbReference>
<feature type="domain" description="Dyp-type peroxidase C-terminal" evidence="17">
    <location>
        <begin position="230"/>
        <end position="413"/>
    </location>
</feature>
<dbReference type="Pfam" id="PF20628">
    <property type="entry name" value="Dyp_perox_C"/>
    <property type="match status" value="1"/>
</dbReference>
<dbReference type="Pfam" id="PF04261">
    <property type="entry name" value="Dyp_perox_N"/>
    <property type="match status" value="1"/>
</dbReference>
<protein>
    <recommendedName>
        <fullName evidence="10 15">Deferrochelatase</fullName>
        <ecNumber evidence="15">1.11.1.-</ecNumber>
    </recommendedName>
    <alternativeName>
        <fullName evidence="11 15">Peroxidase EfeB</fullName>
    </alternativeName>
</protein>
<dbReference type="NCBIfam" id="TIGR01412">
    <property type="entry name" value="tat_substr_1"/>
    <property type="match status" value="1"/>
</dbReference>
<evidence type="ECO:0000256" key="8">
    <source>
        <dbReference type="ARBA" id="ARBA00023004"/>
    </source>
</evidence>
<accession>A0A357SRA5</accession>
<keyword evidence="3 15" id="KW-0575">Peroxidase</keyword>
<dbReference type="EMBL" id="QGAC01000021">
    <property type="protein sequence ID" value="TKJ85729.1"/>
    <property type="molecule type" value="Genomic_DNA"/>
</dbReference>
<evidence type="ECO:0000256" key="12">
    <source>
        <dbReference type="ARBA" id="ARBA00048856"/>
    </source>
</evidence>
<dbReference type="PANTHER" id="PTHR30521">
    <property type="entry name" value="DEFERROCHELATASE/PEROXIDASE"/>
    <property type="match status" value="1"/>
</dbReference>
<evidence type="ECO:0000313" key="19">
    <source>
        <dbReference type="EMBL" id="TKJ85729.1"/>
    </source>
</evidence>
<reference evidence="18 21" key="2">
    <citation type="journal article" date="2020" name="FEMS Microbiol. Ecol.">
        <title>Temporal dynamics of bacterial communities during seed development and maturation.</title>
        <authorList>
            <person name="Chesneau G."/>
            <person name="Torres-Cortes G."/>
            <person name="Briand M."/>
            <person name="Darrasse A."/>
            <person name="Preveaux A."/>
            <person name="Marais C."/>
            <person name="Jacques M.A."/>
            <person name="Shade A."/>
            <person name="Barret M."/>
        </authorList>
    </citation>
    <scope>NUCLEOTIDE SEQUENCE [LARGE SCALE GENOMIC DNA]</scope>
    <source>
        <strain evidence="18 21">CFBP13732</strain>
    </source>
</reference>
<keyword evidence="15" id="KW-0574">Periplasm</keyword>
<feature type="binding site" evidence="13">
    <location>
        <begin position="338"/>
        <end position="340"/>
    </location>
    <ligand>
        <name>heme b</name>
        <dbReference type="ChEBI" id="CHEBI:60344"/>
    </ligand>
</feature>
<feature type="binding site" evidence="13">
    <location>
        <position position="351"/>
    </location>
    <ligand>
        <name>heme b</name>
        <dbReference type="ChEBI" id="CHEBI:60344"/>
    </ligand>
</feature>
<dbReference type="InterPro" id="IPR006314">
    <property type="entry name" value="Dyp_peroxidase"/>
</dbReference>
<proteinExistence type="inferred from homology"/>
<keyword evidence="6 15" id="KW-0732">Signal</keyword>
<comment type="subunit">
    <text evidence="15">Homodimer. Part of a ferrous iron transporter composed of EfeU, EfeO and EfeB.</text>
</comment>
<evidence type="ECO:0000256" key="3">
    <source>
        <dbReference type="ARBA" id="ARBA00022559"/>
    </source>
</evidence>
<dbReference type="EC" id="1.11.1.-" evidence="15"/>
<evidence type="ECO:0000256" key="13">
    <source>
        <dbReference type="PIRSR" id="PIRSR606313-1"/>
    </source>
</evidence>
<dbReference type="SUPFAM" id="SSF54909">
    <property type="entry name" value="Dimeric alpha+beta barrel"/>
    <property type="match status" value="1"/>
</dbReference>
<gene>
    <name evidence="18" type="primary">efeB</name>
    <name evidence="19" type="ORF">EpCFBP13511_18950</name>
    <name evidence="18" type="ORF">IFT93_16275</name>
</gene>
<dbReference type="KEGG" id="epe:CI789_06235"/>
<sequence length="427" mass="46735">MAKPVDDVALTSRRRLLKGMGILSGALALAGGCPAHAAVDEKTSSPGTLSPGARQERQPFYGAHQAGITTPQQAAMMLVAFDVLASDKADLVRLFTLLTDRIAFLTTGGKAPLVTNPQLPPMDSGILGDDIYPDNLTITVSVGSSLFDERFGLAALKPLKLQRMTRFPNDSLDASLCHGDLLLQICANTNDTVIHALRDIIKHSPDLLSVRWRREGFISDHAARSRGKETPINLLGFKDGTANPDSTDGHLMDNILWVSREQGEPAWAVGGSYQATRIIQFHVEFWDRTPLREQQTIFGREKHSGAPLGMHHEHDVPDYARDPDGDVIPMDAHIRLANPRTPETQSSLMLRRGYSYSLGVSNAGQLEMGLLFVCYQHDLEKGFLTVQKRLNGEALEEYIKPIGGGYFFVLPGVPDAQHFLAQGLLEA</sequence>
<feature type="binding site" evidence="14">
    <location>
        <position position="300"/>
    </location>
    <ligand>
        <name>protoporphyrin IX</name>
        <dbReference type="ChEBI" id="CHEBI:57306"/>
    </ligand>
</feature>
<dbReference type="Proteomes" id="UP000306393">
    <property type="component" value="Unassembled WGS sequence"/>
</dbReference>
<dbReference type="Proteomes" id="UP000661012">
    <property type="component" value="Unassembled WGS sequence"/>
</dbReference>
<dbReference type="GO" id="GO:0042597">
    <property type="term" value="C:periplasmic space"/>
    <property type="evidence" value="ECO:0007669"/>
    <property type="project" value="UniProtKB-SubCell"/>
</dbReference>
<name>A0A357SRA5_9GAMM</name>
<keyword evidence="7 15" id="KW-0560">Oxidoreductase</keyword>
<evidence type="ECO:0000313" key="20">
    <source>
        <dbReference type="Proteomes" id="UP000306393"/>
    </source>
</evidence>
<keyword evidence="4 13" id="KW-0349">Heme</keyword>
<dbReference type="PROSITE" id="PS51318">
    <property type="entry name" value="TAT"/>
    <property type="match status" value="1"/>
</dbReference>
<evidence type="ECO:0000256" key="5">
    <source>
        <dbReference type="ARBA" id="ARBA00022723"/>
    </source>
</evidence>
<comment type="function">
    <text evidence="15">Involved in the recovery of exogenous heme iron. Extracts iron from heme while preserving the protoporphyrin ring intact.</text>
</comment>
<evidence type="ECO:0000256" key="15">
    <source>
        <dbReference type="RuleBase" id="RU365017"/>
    </source>
</evidence>
<dbReference type="NCBIfam" id="TIGR01413">
    <property type="entry name" value="Dyp_perox_fam"/>
    <property type="match status" value="1"/>
</dbReference>
<feature type="binding site" evidence="13">
    <location>
        <position position="333"/>
    </location>
    <ligand>
        <name>heme b</name>
        <dbReference type="ChEBI" id="CHEBI:60344"/>
    </ligand>
</feature>
<feature type="binding site" evidence="14">
    <location>
        <begin position="240"/>
        <end position="242"/>
    </location>
    <ligand>
        <name>protoporphyrin IX</name>
        <dbReference type="ChEBI" id="CHEBI:57306"/>
    </ligand>
</feature>